<feature type="binding site" evidence="4">
    <location>
        <position position="224"/>
    </location>
    <ligand>
        <name>Zn(2+)</name>
        <dbReference type="ChEBI" id="CHEBI:29105"/>
    </ligand>
</feature>
<dbReference type="AlphaFoldDB" id="A0AAD3TX33"/>
<name>A0AAD3TX33_9TREE</name>
<feature type="chain" id="PRO_5042158935" description="Neutral ceramidase" evidence="6">
    <location>
        <begin position="16"/>
        <end position="702"/>
    </location>
</feature>
<dbReference type="Proteomes" id="UP001222932">
    <property type="component" value="Unassembled WGS sequence"/>
</dbReference>
<feature type="binding site" evidence="4">
    <location>
        <position position="115"/>
    </location>
    <ligand>
        <name>Zn(2+)</name>
        <dbReference type="ChEBI" id="CHEBI:29105"/>
    </ligand>
</feature>
<keyword evidence="5" id="KW-0746">Sphingolipid metabolism</keyword>
<evidence type="ECO:0000256" key="2">
    <source>
        <dbReference type="ARBA" id="ARBA00022801"/>
    </source>
</evidence>
<comment type="caution">
    <text evidence="9">The sequence shown here is derived from an EMBL/GenBank/DDBJ whole genome shotgun (WGS) entry which is preliminary data.</text>
</comment>
<keyword evidence="5" id="KW-0443">Lipid metabolism</keyword>
<dbReference type="GO" id="GO:0046512">
    <property type="term" value="P:sphingosine biosynthetic process"/>
    <property type="evidence" value="ECO:0007669"/>
    <property type="project" value="TreeGrafter"/>
</dbReference>
<dbReference type="PANTHER" id="PTHR12670">
    <property type="entry name" value="CERAMIDASE"/>
    <property type="match status" value="1"/>
</dbReference>
<feature type="signal peptide" evidence="6">
    <location>
        <begin position="1"/>
        <end position="15"/>
    </location>
</feature>
<evidence type="ECO:0000256" key="5">
    <source>
        <dbReference type="RuleBase" id="RU366019"/>
    </source>
</evidence>
<dbReference type="EC" id="3.5.1.23" evidence="5"/>
<comment type="similarity">
    <text evidence="1 5">Belongs to the neutral ceramidase family.</text>
</comment>
<dbReference type="Pfam" id="PF04734">
    <property type="entry name" value="Ceramidase_alk"/>
    <property type="match status" value="1"/>
</dbReference>
<feature type="binding site" evidence="4">
    <location>
        <position position="465"/>
    </location>
    <ligand>
        <name>Zn(2+)</name>
        <dbReference type="ChEBI" id="CHEBI:29105"/>
    </ligand>
</feature>
<evidence type="ECO:0000256" key="4">
    <source>
        <dbReference type="PIRSR" id="PIRSR606823-2"/>
    </source>
</evidence>
<keyword evidence="10" id="KW-1185">Reference proteome</keyword>
<dbReference type="GO" id="GO:0016020">
    <property type="term" value="C:membrane"/>
    <property type="evidence" value="ECO:0007669"/>
    <property type="project" value="GOC"/>
</dbReference>
<dbReference type="GO" id="GO:0017040">
    <property type="term" value="F:N-acylsphingosine amidohydrolase activity"/>
    <property type="evidence" value="ECO:0007669"/>
    <property type="project" value="UniProtKB-UniRule"/>
</dbReference>
<reference evidence="9" key="2">
    <citation type="submission" date="2023-06" db="EMBL/GenBank/DDBJ databases">
        <authorList>
            <person name="Kobayashi Y."/>
            <person name="Kayamori A."/>
            <person name="Aoki K."/>
            <person name="Shiwa Y."/>
            <person name="Fujita N."/>
            <person name="Sugita T."/>
            <person name="Iwasaki W."/>
            <person name="Tanaka N."/>
            <person name="Takashima M."/>
        </authorList>
    </citation>
    <scope>NUCLEOTIDE SEQUENCE</scope>
    <source>
        <strain evidence="9">HIS016</strain>
    </source>
</reference>
<dbReference type="EMBL" id="BTCM01000005">
    <property type="protein sequence ID" value="GMK58032.1"/>
    <property type="molecule type" value="Genomic_DNA"/>
</dbReference>
<feature type="binding site" evidence="4">
    <location>
        <position position="506"/>
    </location>
    <ligand>
        <name>Zn(2+)</name>
        <dbReference type="ChEBI" id="CHEBI:29105"/>
    </ligand>
</feature>
<dbReference type="Gene3D" id="2.60.40.2300">
    <property type="entry name" value="Neutral/alkaline non-lysosomal ceramidase, C-terminal domain"/>
    <property type="match status" value="1"/>
</dbReference>
<dbReference type="InterPro" id="IPR038445">
    <property type="entry name" value="NCDase_C_sf"/>
</dbReference>
<evidence type="ECO:0000259" key="7">
    <source>
        <dbReference type="Pfam" id="PF04734"/>
    </source>
</evidence>
<dbReference type="Pfam" id="PF17048">
    <property type="entry name" value="Ceramidse_alk_C"/>
    <property type="match status" value="1"/>
</dbReference>
<reference evidence="9" key="1">
    <citation type="journal article" date="2023" name="BMC Genomics">
        <title>Chromosome-level genome assemblies of Cutaneotrichosporon spp. (Trichosporonales, Basidiomycota) reveal imbalanced evolution between nucleotide sequences and chromosome synteny.</title>
        <authorList>
            <person name="Kobayashi Y."/>
            <person name="Kayamori A."/>
            <person name="Aoki K."/>
            <person name="Shiwa Y."/>
            <person name="Matsutani M."/>
            <person name="Fujita N."/>
            <person name="Sugita T."/>
            <person name="Iwasaki W."/>
            <person name="Tanaka N."/>
            <person name="Takashima M."/>
        </authorList>
    </citation>
    <scope>NUCLEOTIDE SEQUENCE</scope>
    <source>
        <strain evidence="9">HIS016</strain>
    </source>
</reference>
<feature type="domain" description="Neutral/alkaline non-lysosomal ceramidase C-terminal" evidence="8">
    <location>
        <begin position="541"/>
        <end position="701"/>
    </location>
</feature>
<evidence type="ECO:0000259" key="8">
    <source>
        <dbReference type="Pfam" id="PF17048"/>
    </source>
</evidence>
<feature type="domain" description="Neutral/alkaline non-lysosomal ceramidase N-terminal" evidence="7">
    <location>
        <begin position="20"/>
        <end position="535"/>
    </location>
</feature>
<dbReference type="GO" id="GO:0046514">
    <property type="term" value="P:ceramide catabolic process"/>
    <property type="evidence" value="ECO:0007669"/>
    <property type="project" value="InterPro"/>
</dbReference>
<organism evidence="9 10">
    <name type="scientific">Cutaneotrichosporon spelunceum</name>
    <dbReference type="NCBI Taxonomy" id="1672016"/>
    <lineage>
        <taxon>Eukaryota</taxon>
        <taxon>Fungi</taxon>
        <taxon>Dikarya</taxon>
        <taxon>Basidiomycota</taxon>
        <taxon>Agaricomycotina</taxon>
        <taxon>Tremellomycetes</taxon>
        <taxon>Trichosporonales</taxon>
        <taxon>Trichosporonaceae</taxon>
        <taxon>Cutaneotrichosporon</taxon>
    </lineage>
</organism>
<comment type="cofactor">
    <cofactor evidence="4">
        <name>Zn(2+)</name>
        <dbReference type="ChEBI" id="CHEBI:29105"/>
    </cofactor>
    <text evidence="4">Binds 1 zinc ion per subunit.</text>
</comment>
<evidence type="ECO:0000256" key="3">
    <source>
        <dbReference type="PIRSR" id="PIRSR606823-1"/>
    </source>
</evidence>
<keyword evidence="4" id="KW-0479">Metal-binding</keyword>
<dbReference type="InterPro" id="IPR006823">
    <property type="entry name" value="Ceramidase_alk"/>
</dbReference>
<evidence type="ECO:0000256" key="1">
    <source>
        <dbReference type="ARBA" id="ARBA00009835"/>
    </source>
</evidence>
<comment type="catalytic activity">
    <reaction evidence="5">
        <text>an N-acylsphing-4-enine + H2O = sphing-4-enine + a fatty acid</text>
        <dbReference type="Rhea" id="RHEA:20856"/>
        <dbReference type="ChEBI" id="CHEBI:15377"/>
        <dbReference type="ChEBI" id="CHEBI:28868"/>
        <dbReference type="ChEBI" id="CHEBI:52639"/>
        <dbReference type="ChEBI" id="CHEBI:57756"/>
        <dbReference type="EC" id="3.5.1.23"/>
    </reaction>
</comment>
<gene>
    <name evidence="9" type="ORF">CspeluHIS016_0500640</name>
</gene>
<evidence type="ECO:0000313" key="9">
    <source>
        <dbReference type="EMBL" id="GMK58032.1"/>
    </source>
</evidence>
<feature type="active site" description="Nucleophile" evidence="3">
    <location>
        <position position="274"/>
    </location>
</feature>
<dbReference type="GO" id="GO:0005576">
    <property type="term" value="C:extracellular region"/>
    <property type="evidence" value="ECO:0007669"/>
    <property type="project" value="TreeGrafter"/>
</dbReference>
<keyword evidence="2 5" id="KW-0378">Hydrolase</keyword>
<dbReference type="GO" id="GO:0042759">
    <property type="term" value="P:long-chain fatty acid biosynthetic process"/>
    <property type="evidence" value="ECO:0007669"/>
    <property type="project" value="TreeGrafter"/>
</dbReference>
<keyword evidence="6" id="KW-0732">Signal</keyword>
<dbReference type="GO" id="GO:0046872">
    <property type="term" value="F:metal ion binding"/>
    <property type="evidence" value="ECO:0007669"/>
    <property type="project" value="UniProtKB-KW"/>
</dbReference>
<evidence type="ECO:0000256" key="6">
    <source>
        <dbReference type="SAM" id="SignalP"/>
    </source>
</evidence>
<keyword evidence="4" id="KW-0862">Zinc</keyword>
<accession>A0AAD3TX33</accession>
<sequence>MFWLFNFVLLAVAWAAGDRYLIGAGKGDITGPVVEVPFMGYASLEQKGTGLRQRIYARSFIVGDINKPADRFLYIILDAVAGDTAVRRGILEGLQALGGDYALYHTGNVALVGTHSHSGPGGWHNYVLTQVPALGFTKQSYQAIVDGTVLSVKRAHESLSPGYLDVGTAKVQDSAINRSLWAYLANPEAERAKYTDTTDTLMTLLRLKRADGKTQGILNWYAVHGTSAHNNNTHVTGDNKGVAALLFEKEFGALPDAAPGFVAGFSQANVGDTSPNVLGQWCTDGSGECSLKTSTCADGKSTGCHGRGPMWQKNDKGISSCYEIGRRQYATAKDIVASIDTGTPVTGPTVKAFHFFHDMRYFTFTRPDGSQGTTCPAALGESFAAGTTDGPGVGDFAQTVQANPFWKFVGGVLRTPSARQKQCQGVKKILLDVGEMEVPFAWTANIVDIQVFRVGQFVIIVSPAEASTMAGRRWRDAIATAVKSFLPAGLEPIVVLGGPANTYTHYAVTPEEYDIQRYEGASTLYGRDTLNAYINLTVGAISYLSPTSDSKPAAGPMPPDNRARSASFITQVVYDNAPIGKKMGQVLSQPRVSYARGATVTAVFQGANPRNNLRLEGTFAAVEQQQSDGSWTRVRDDSDWYLVYSWTRTDVVWGASTVQIDWETVDSPQPGTYRIKYYGDQKMSFTGKVVAFEGTSNTFTLT</sequence>
<evidence type="ECO:0000313" key="10">
    <source>
        <dbReference type="Proteomes" id="UP001222932"/>
    </source>
</evidence>
<dbReference type="PANTHER" id="PTHR12670:SF20">
    <property type="entry name" value="NEUTRAL CERAMIDASE"/>
    <property type="match status" value="1"/>
</dbReference>
<dbReference type="InterPro" id="IPR031331">
    <property type="entry name" value="NEUT/ALK_ceramidase_C"/>
</dbReference>
<protein>
    <recommendedName>
        <fullName evidence="5">Neutral ceramidase</fullName>
        <ecNumber evidence="5">3.5.1.23</ecNumber>
    </recommendedName>
</protein>
<dbReference type="InterPro" id="IPR031329">
    <property type="entry name" value="NEUT/ALK_ceramidase_N"/>
</dbReference>
<proteinExistence type="inferred from homology"/>